<keyword evidence="3" id="KW-0050">Antiport</keyword>
<keyword evidence="2" id="KW-0813">Transport</keyword>
<feature type="transmembrane region" description="Helical" evidence="9">
    <location>
        <begin position="290"/>
        <end position="310"/>
    </location>
</feature>
<gene>
    <name evidence="11" type="ORF">N781_14580</name>
</gene>
<evidence type="ECO:0000256" key="1">
    <source>
        <dbReference type="ARBA" id="ARBA00004651"/>
    </source>
</evidence>
<evidence type="ECO:0000313" key="12">
    <source>
        <dbReference type="Proteomes" id="UP000030528"/>
    </source>
</evidence>
<protein>
    <recommendedName>
        <fullName evidence="10">Na+/H+ antiporter NhaC-like C-terminal domain-containing protein</fullName>
    </recommendedName>
</protein>
<feature type="transmembrane region" description="Helical" evidence="9">
    <location>
        <begin position="226"/>
        <end position="247"/>
    </location>
</feature>
<comment type="similarity">
    <text evidence="8">Belongs to the NhaC Na(+)/H(+) (TC 2.A.35) antiporter family.</text>
</comment>
<dbReference type="PANTHER" id="PTHR33451">
    <property type="entry name" value="MALATE-2H(+)/NA(+)-LACTATE ANTIPORTER"/>
    <property type="match status" value="1"/>
</dbReference>
<dbReference type="AlphaFoldDB" id="A0A0A5IAB0"/>
<sequence length="450" mass="49348">MKQSFLLREIVLILTITIGVLMVAVVHNFSMTLAIVPGFAILLYFFYKKGYTHAHLRDAITTGIKRNKEVAWLLMFVGMVLPTWKLAGTVEDMNTVFLSFISADHFLMMTFLVTMLMSLVIGSAVGSLSVVGVPVMAAAGTIDVSLGYVAGALVSGAFVGDRTSPLSTSFQLIIHSLDLNVRRQLLRILPTLIGSVLVTVLAYFVMDLVVLDVEAGAFSSENLDGLSTPQLVISLLPPFVLMVAILWIGKTKHAFMLSIGTALVVLMIRGESVIEWSTLIFTGFDSHTGIFSMLPFIVFILVVGVFSQIIEDTEMLQPYIDKVFTNSDSLTKNTWQTVGVAFGIAFISPNQSFPVILTGRALKPHWEANFSKGQLGRIIADTTVVFTGMVPWSMLALLCAALVGVPVLDFVPFAFFLLITPFMTILASWWTERRQAKRAYEVGEQHVSGM</sequence>
<dbReference type="GO" id="GO:0005886">
    <property type="term" value="C:plasma membrane"/>
    <property type="evidence" value="ECO:0007669"/>
    <property type="project" value="UniProtKB-SubCell"/>
</dbReference>
<dbReference type="Proteomes" id="UP000030528">
    <property type="component" value="Unassembled WGS sequence"/>
</dbReference>
<dbReference type="eggNOG" id="COG1757">
    <property type="taxonomic scope" value="Bacteria"/>
</dbReference>
<keyword evidence="7 9" id="KW-0472">Membrane</keyword>
<keyword evidence="4" id="KW-1003">Cell membrane</keyword>
<dbReference type="InterPro" id="IPR018461">
    <property type="entry name" value="Na/H_Antiport_NhaC-like_C"/>
</dbReference>
<dbReference type="STRING" id="1385510.GCA_000425205_01937"/>
<evidence type="ECO:0000313" key="11">
    <source>
        <dbReference type="EMBL" id="KGX92772.1"/>
    </source>
</evidence>
<feature type="transmembrane region" description="Helical" evidence="9">
    <location>
        <begin position="185"/>
        <end position="206"/>
    </location>
</feature>
<evidence type="ECO:0000256" key="8">
    <source>
        <dbReference type="ARBA" id="ARBA00038435"/>
    </source>
</evidence>
<dbReference type="OrthoDB" id="9762978at2"/>
<dbReference type="EMBL" id="AVPE01000005">
    <property type="protein sequence ID" value="KGX92772.1"/>
    <property type="molecule type" value="Genomic_DNA"/>
</dbReference>
<name>A0A0A5IAB0_9BACI</name>
<keyword evidence="12" id="KW-1185">Reference proteome</keyword>
<evidence type="ECO:0000256" key="5">
    <source>
        <dbReference type="ARBA" id="ARBA00022692"/>
    </source>
</evidence>
<evidence type="ECO:0000256" key="9">
    <source>
        <dbReference type="SAM" id="Phobius"/>
    </source>
</evidence>
<feature type="transmembrane region" description="Helical" evidence="9">
    <location>
        <begin position="29"/>
        <end position="47"/>
    </location>
</feature>
<evidence type="ECO:0000256" key="4">
    <source>
        <dbReference type="ARBA" id="ARBA00022475"/>
    </source>
</evidence>
<feature type="transmembrane region" description="Helical" evidence="9">
    <location>
        <begin position="70"/>
        <end position="87"/>
    </location>
</feature>
<dbReference type="GO" id="GO:0015297">
    <property type="term" value="F:antiporter activity"/>
    <property type="evidence" value="ECO:0007669"/>
    <property type="project" value="UniProtKB-KW"/>
</dbReference>
<comment type="subcellular location">
    <subcellularLocation>
        <location evidence="1">Cell membrane</location>
        <topology evidence="1">Multi-pass membrane protein</topology>
    </subcellularLocation>
</comment>
<accession>A0A0A5IAB0</accession>
<proteinExistence type="inferred from homology"/>
<evidence type="ECO:0000259" key="10">
    <source>
        <dbReference type="Pfam" id="PF03553"/>
    </source>
</evidence>
<evidence type="ECO:0000256" key="7">
    <source>
        <dbReference type="ARBA" id="ARBA00023136"/>
    </source>
</evidence>
<organism evidence="11 12">
    <name type="scientific">Pontibacillus halophilus JSM 076056 = DSM 19796</name>
    <dbReference type="NCBI Taxonomy" id="1385510"/>
    <lineage>
        <taxon>Bacteria</taxon>
        <taxon>Bacillati</taxon>
        <taxon>Bacillota</taxon>
        <taxon>Bacilli</taxon>
        <taxon>Bacillales</taxon>
        <taxon>Bacillaceae</taxon>
        <taxon>Pontibacillus</taxon>
    </lineage>
</organism>
<dbReference type="Pfam" id="PF03553">
    <property type="entry name" value="Na_H_antiporter"/>
    <property type="match status" value="1"/>
</dbReference>
<evidence type="ECO:0000256" key="6">
    <source>
        <dbReference type="ARBA" id="ARBA00022989"/>
    </source>
</evidence>
<reference evidence="11 12" key="1">
    <citation type="submission" date="2013-08" db="EMBL/GenBank/DDBJ databases">
        <authorList>
            <person name="Huang J."/>
            <person name="Wang G."/>
        </authorList>
    </citation>
    <scope>NUCLEOTIDE SEQUENCE [LARGE SCALE GENOMIC DNA]</scope>
    <source>
        <strain evidence="11 12">JSM 076056</strain>
    </source>
</reference>
<evidence type="ECO:0000256" key="3">
    <source>
        <dbReference type="ARBA" id="ARBA00022449"/>
    </source>
</evidence>
<feature type="transmembrane region" description="Helical" evidence="9">
    <location>
        <begin position="107"/>
        <end position="131"/>
    </location>
</feature>
<feature type="transmembrane region" description="Helical" evidence="9">
    <location>
        <begin position="378"/>
        <end position="404"/>
    </location>
</feature>
<feature type="domain" description="Na+/H+ antiporter NhaC-like C-terminal" evidence="10">
    <location>
        <begin position="287"/>
        <end position="427"/>
    </location>
</feature>
<comment type="caution">
    <text evidence="11">The sequence shown here is derived from an EMBL/GenBank/DDBJ whole genome shotgun (WGS) entry which is preliminary data.</text>
</comment>
<keyword evidence="5 9" id="KW-0812">Transmembrane</keyword>
<evidence type="ECO:0000256" key="2">
    <source>
        <dbReference type="ARBA" id="ARBA00022448"/>
    </source>
</evidence>
<feature type="transmembrane region" description="Helical" evidence="9">
    <location>
        <begin position="254"/>
        <end position="270"/>
    </location>
</feature>
<keyword evidence="6 9" id="KW-1133">Transmembrane helix</keyword>
<dbReference type="RefSeq" id="WP_026800328.1">
    <property type="nucleotide sequence ID" value="NZ_AULI01000007.1"/>
</dbReference>
<feature type="transmembrane region" description="Helical" evidence="9">
    <location>
        <begin position="410"/>
        <end position="430"/>
    </location>
</feature>
<dbReference type="PANTHER" id="PTHR33451:SF3">
    <property type="entry name" value="MALATE-2H(+)_NA(+)-LACTATE ANTIPORTER"/>
    <property type="match status" value="1"/>
</dbReference>
<dbReference type="InterPro" id="IPR052180">
    <property type="entry name" value="NhaC_Na-H+_Antiporter"/>
</dbReference>
<feature type="transmembrane region" description="Helical" evidence="9">
    <location>
        <begin position="5"/>
        <end position="23"/>
    </location>
</feature>